<dbReference type="Pfam" id="PF13181">
    <property type="entry name" value="TPR_8"/>
    <property type="match status" value="1"/>
</dbReference>
<evidence type="ECO:0000313" key="6">
    <source>
        <dbReference type="EMBL" id="EQB57237.1"/>
    </source>
</evidence>
<dbReference type="eggNOG" id="ENOG502S6PS">
    <property type="taxonomic scope" value="Eukaryota"/>
</dbReference>
<keyword evidence="1" id="KW-0677">Repeat</keyword>
<dbReference type="HOGENOM" id="CLU_001466_3_0_1"/>
<dbReference type="Pfam" id="PF13489">
    <property type="entry name" value="Methyltransf_23"/>
    <property type="match status" value="1"/>
</dbReference>
<protein>
    <submittedName>
        <fullName evidence="6">Uncharacterized protein</fullName>
    </submittedName>
</protein>
<dbReference type="PANTHER" id="PTHR10039">
    <property type="entry name" value="AMELOGENIN"/>
    <property type="match status" value="1"/>
</dbReference>
<organism evidence="6 7">
    <name type="scientific">Colletotrichum gloeosporioides (strain Cg-14)</name>
    <name type="common">Anthracnose fungus</name>
    <name type="synonym">Glomerella cingulata</name>
    <dbReference type="NCBI Taxonomy" id="1237896"/>
    <lineage>
        <taxon>Eukaryota</taxon>
        <taxon>Fungi</taxon>
        <taxon>Dikarya</taxon>
        <taxon>Ascomycota</taxon>
        <taxon>Pezizomycotina</taxon>
        <taxon>Sordariomycetes</taxon>
        <taxon>Hypocreomycetidae</taxon>
        <taxon>Glomerellales</taxon>
        <taxon>Glomerellaceae</taxon>
        <taxon>Colletotrichum</taxon>
        <taxon>Colletotrichum gloeosporioides species complex</taxon>
    </lineage>
</organism>
<dbReference type="InterPro" id="IPR056884">
    <property type="entry name" value="NPHP3-like_N"/>
</dbReference>
<dbReference type="Gene3D" id="3.40.50.150">
    <property type="entry name" value="Vaccinia Virus protein VP39"/>
    <property type="match status" value="1"/>
</dbReference>
<feature type="compositionally biased region" description="Polar residues" evidence="3">
    <location>
        <begin position="1363"/>
        <end position="1405"/>
    </location>
</feature>
<dbReference type="Gene3D" id="1.25.40.10">
    <property type="entry name" value="Tetratricopeptide repeat domain"/>
    <property type="match status" value="1"/>
</dbReference>
<feature type="repeat" description="TPR" evidence="2">
    <location>
        <begin position="947"/>
        <end position="980"/>
    </location>
</feature>
<accession>T0KNC9</accession>
<dbReference type="InterPro" id="IPR029063">
    <property type="entry name" value="SAM-dependent_MTases_sf"/>
</dbReference>
<name>T0KNC9_COLGC</name>
<evidence type="ECO:0000256" key="2">
    <source>
        <dbReference type="PROSITE-ProRule" id="PRU00339"/>
    </source>
</evidence>
<dbReference type="Proteomes" id="UP000015530">
    <property type="component" value="Unassembled WGS sequence"/>
</dbReference>
<evidence type="ECO:0000256" key="1">
    <source>
        <dbReference type="ARBA" id="ARBA00022737"/>
    </source>
</evidence>
<dbReference type="CDD" id="cd02440">
    <property type="entry name" value="AdoMet_MTases"/>
    <property type="match status" value="1"/>
</dbReference>
<evidence type="ECO:0000256" key="3">
    <source>
        <dbReference type="SAM" id="MobiDB-lite"/>
    </source>
</evidence>
<evidence type="ECO:0000313" key="7">
    <source>
        <dbReference type="Proteomes" id="UP000015530"/>
    </source>
</evidence>
<proteinExistence type="predicted"/>
<dbReference type="EMBL" id="AMYD01000544">
    <property type="protein sequence ID" value="EQB57237.1"/>
    <property type="molecule type" value="Genomic_DNA"/>
</dbReference>
<dbReference type="Pfam" id="PF17109">
    <property type="entry name" value="Goodbye"/>
    <property type="match status" value="1"/>
</dbReference>
<feature type="domain" description="Nephrocystin 3-like N-terminal" evidence="5">
    <location>
        <begin position="297"/>
        <end position="466"/>
    </location>
</feature>
<feature type="region of interest" description="Disordered" evidence="3">
    <location>
        <begin position="1363"/>
        <end position="1470"/>
    </location>
</feature>
<dbReference type="STRING" id="1237896.T0KNC9"/>
<dbReference type="InterPro" id="IPR011990">
    <property type="entry name" value="TPR-like_helical_dom_sf"/>
</dbReference>
<dbReference type="OrthoDB" id="2913095at2759"/>
<dbReference type="SUPFAM" id="SSF53335">
    <property type="entry name" value="S-adenosyl-L-methionine-dependent methyltransferases"/>
    <property type="match status" value="1"/>
</dbReference>
<sequence>MSKHGEDVSFRKMWESAAGRFEKTTSQKLDLNSKVSLDDCLKKIEDAQSPVEDRDRRDAPKKRDKWKRHGLNTLRCLRLLGGVIAEGAGMVFQPSNVCFSALSMLLDVAQKVHDFWENVDNLLDTLWPSLSDFQIYQDMKQFDHVERQLKEVVHKLMICFVDICALCVLLQQSSKMAKFGITIKHIAWSDDSGVAEQIEKFENLTKHHNSIKNTVTLKAVLETKDDMVRVLDKASETGSNVGKILETIQKNDDTRNATERRRIQLETIKSKLAIADQLKRSADVDKALSTQRIPCTAEWFENEAEHPEYAKWADAKISDVNPILLVIGGQNTGKSILLSSIARSLRSASKSPNNSASSTWVSTYCFQASTGKDDDEKRPIETAMKSVAYLMADKDELYAKSLFQALEAPDAEKSLNNATIRKMWDLLDIASFKRKSSHYIIFDGIESLSNTFDGAREEFFEILASSTLDPPVGHGHSRLRVVMSAKAIPSAVSSRCSALAIKIQEHSSKDMEAFIDQELNTNDLFQDKDNESMDMRKKIRGMLTSEVRGNFTKAKTSIERIQRVVEADEPNAESEIDAILQDSKKKEGTISETVVRQLQERLSAAEVKELNELLIWVVYGYIYFPVNELEVALSLRVKKRSMLRLIKKLEGKYSPVIKLDPSGYAMVNDDIIQAIGRPRAAQSGIHETTKFNVSINITQGELSMVQTFLWSLGQKLSQESLGFQQIGDRADVKGIIKVNFYDGHLAIVQSALSLLTDEPTERTKAIAEYLLRYLPKHLEALQYATGDDALTEDEKIEIGSGVYNLVYTDVLERHRKRCGDISWFGDANDVTVLRRWLNDDVAISKLGQRDREWLGDIERTSNPNRALLENIMKKVALYWLQDVEGDASQPFKCLQDYLAMPTTPLYQEESSEANSTDEALPVNNVEWNVEEVATWCRNALGDDAENAVWHQRLGETFKSLGRNDAGVDAFKKALELDGSEKVCFEGLALCFEQSNNLSVACEHMEKALDIMKTEDEPDQRQMISTSLTLANWYSQLESPDMVAKHIKAIEKVPEDAGLQLDTLRICLSSPQDGPAKKILYRLLGLGEDQAPPSPTLRKVVSLMSARVDDTEPRDKHFLRCFTMLKENPVALGSFLHAFDDGLEMRETMVHEVALLLYKGVGLHYFSRQEEPARSAWRKCFETSIQLGHSAERDHASLLLSAAQLEYTRGTKKSDHRRMVEGMKWLVDRESSLTQSAPRTHLASYHILQGDVSAAKELLKPRQESAFDLLSDDYDYNDEMAYYYLGCTLAQLGDDANALAAFSLNRPPANKFEPLTYLLDLKQESTKSAWAEVMARLQESRPRFGAYDSQIGQALQILNDLQETMGTGSKPASPTGSPQGSPRDQTAAATEPVVSSSNVDQTSLAPSSAEAIPPATAISTEPASAPLPAEIPVQPDPLEAGGTDDENEFEPSVFDEESVSDQTDSTSLKSSVYEHSFKNGRRYHKFRHGRYPIPNDETEQNREDMLHAMMLEVTDGRLFFAPIVDNPAKIIDLGTGTGIWAIEMGDIYPSAEVTGLDLSPIQPVWVPPNVRFLVDDVEDSWLNGRDFDFVHLRNMVPVLKSPVGLLKNAYEHMKPGAWVELQDVDGQVHCDDGTMPADWPLVRFTNHLVEAFAKFGTNSHAAVFGRQYLEQAGFVNIQHHTVKLPYGTWPRDKIMRLVGMYYRTACEEFFPVVGAIHFELLGWSKVEMEVLFAECRNAMRDPNVHAYGKMHFWSGQKPF</sequence>
<dbReference type="PROSITE" id="PS50005">
    <property type="entry name" value="TPR"/>
    <property type="match status" value="1"/>
</dbReference>
<gene>
    <name evidence="6" type="ORF">CGLO_02655</name>
</gene>
<feature type="compositionally biased region" description="Acidic residues" evidence="3">
    <location>
        <begin position="1441"/>
        <end position="1458"/>
    </location>
</feature>
<reference evidence="7" key="1">
    <citation type="journal article" date="2013" name="Mol. Plant Microbe Interact.">
        <title>Global aspects of pacC regulation of pathogenicity genes in Colletotrichum gloeosporioides as revealed by transcriptome analysis.</title>
        <authorList>
            <person name="Alkan N."/>
            <person name="Meng X."/>
            <person name="Friedlander G."/>
            <person name="Reuveni E."/>
            <person name="Sukno S."/>
            <person name="Sherman A."/>
            <person name="Thon M."/>
            <person name="Fluhr R."/>
            <person name="Prusky D."/>
        </authorList>
    </citation>
    <scope>NUCLEOTIDE SEQUENCE [LARGE SCALE GENOMIC DNA]</scope>
    <source>
        <strain evidence="7">Cg-14</strain>
    </source>
</reference>
<keyword evidence="2" id="KW-0802">TPR repeat</keyword>
<dbReference type="PANTHER" id="PTHR10039:SF17">
    <property type="entry name" value="FUNGAL STAND N-TERMINAL GOODBYE DOMAIN-CONTAINING PROTEIN-RELATED"/>
    <property type="match status" value="1"/>
</dbReference>
<dbReference type="InterPro" id="IPR019734">
    <property type="entry name" value="TPR_rpt"/>
</dbReference>
<feature type="domain" description="Fungal STAND N-terminal Goodbye" evidence="4">
    <location>
        <begin position="14"/>
        <end position="136"/>
    </location>
</feature>
<dbReference type="InterPro" id="IPR031350">
    <property type="entry name" value="Goodbye_dom"/>
</dbReference>
<dbReference type="Pfam" id="PF24883">
    <property type="entry name" value="NPHP3_N"/>
    <property type="match status" value="1"/>
</dbReference>
<dbReference type="OMA" id="TWCIRLG"/>
<evidence type="ECO:0000259" key="4">
    <source>
        <dbReference type="Pfam" id="PF17109"/>
    </source>
</evidence>
<feature type="compositionally biased region" description="Polar residues" evidence="3">
    <location>
        <begin position="1459"/>
        <end position="1469"/>
    </location>
</feature>
<dbReference type="SUPFAM" id="SSF48452">
    <property type="entry name" value="TPR-like"/>
    <property type="match status" value="1"/>
</dbReference>
<comment type="caution">
    <text evidence="6">The sequence shown here is derived from an EMBL/GenBank/DDBJ whole genome shotgun (WGS) entry which is preliminary data.</text>
</comment>
<evidence type="ECO:0000259" key="5">
    <source>
        <dbReference type="Pfam" id="PF24883"/>
    </source>
</evidence>